<dbReference type="Proteomes" id="UP001226577">
    <property type="component" value="Unassembled WGS sequence"/>
</dbReference>
<gene>
    <name evidence="2" type="ORF">J2X98_000440</name>
</gene>
<comment type="caution">
    <text evidence="2">The sequence shown here is derived from an EMBL/GenBank/DDBJ whole genome shotgun (WGS) entry which is preliminary data.</text>
</comment>
<organism evidence="2 3">
    <name type="scientific">Pseudarthrobacter enclensis</name>
    <dbReference type="NCBI Taxonomy" id="993070"/>
    <lineage>
        <taxon>Bacteria</taxon>
        <taxon>Bacillati</taxon>
        <taxon>Actinomycetota</taxon>
        <taxon>Actinomycetes</taxon>
        <taxon>Micrococcales</taxon>
        <taxon>Micrococcaceae</taxon>
        <taxon>Pseudarthrobacter</taxon>
    </lineage>
</organism>
<feature type="transmembrane region" description="Helical" evidence="1">
    <location>
        <begin position="31"/>
        <end position="48"/>
    </location>
</feature>
<keyword evidence="1" id="KW-0812">Transmembrane</keyword>
<evidence type="ECO:0000256" key="1">
    <source>
        <dbReference type="SAM" id="Phobius"/>
    </source>
</evidence>
<sequence>MAATSLAAATAGSTTAAGRFRANGPVLHPRLVAVVTAVSCAAHVWLAVSGHHAVWLGVLMVALAAVCLPCTVHIWRHSRAGALRQVTTAAVAMAALHAVLLLGGGAGHVHGGASTSSAVAGPGGSAQLLLVIGLELATALLAATLVARVRRLAV</sequence>
<protein>
    <submittedName>
        <fullName evidence="2">Uncharacterized protein</fullName>
    </submittedName>
</protein>
<feature type="transmembrane region" description="Helical" evidence="1">
    <location>
        <begin position="86"/>
        <end position="106"/>
    </location>
</feature>
<keyword evidence="1" id="KW-0472">Membrane</keyword>
<dbReference type="RefSeq" id="WP_307303862.1">
    <property type="nucleotide sequence ID" value="NZ_JAUSRE010000002.1"/>
</dbReference>
<dbReference type="EMBL" id="JAUSRE010000002">
    <property type="protein sequence ID" value="MDP9886870.1"/>
    <property type="molecule type" value="Genomic_DNA"/>
</dbReference>
<accession>A0ABT9RQ08</accession>
<evidence type="ECO:0000313" key="3">
    <source>
        <dbReference type="Proteomes" id="UP001226577"/>
    </source>
</evidence>
<reference evidence="2 3" key="1">
    <citation type="submission" date="2023-07" db="EMBL/GenBank/DDBJ databases">
        <title>Sorghum-associated microbial communities from plants grown in Nebraska, USA.</title>
        <authorList>
            <person name="Schachtman D."/>
        </authorList>
    </citation>
    <scope>NUCLEOTIDE SEQUENCE [LARGE SCALE GENOMIC DNA]</scope>
    <source>
        <strain evidence="2 3">CC222</strain>
    </source>
</reference>
<keyword evidence="1" id="KW-1133">Transmembrane helix</keyword>
<keyword evidence="3" id="KW-1185">Reference proteome</keyword>
<feature type="transmembrane region" description="Helical" evidence="1">
    <location>
        <begin position="126"/>
        <end position="147"/>
    </location>
</feature>
<name>A0ABT9RQ08_9MICC</name>
<evidence type="ECO:0000313" key="2">
    <source>
        <dbReference type="EMBL" id="MDP9886870.1"/>
    </source>
</evidence>
<feature type="transmembrane region" description="Helical" evidence="1">
    <location>
        <begin position="54"/>
        <end position="74"/>
    </location>
</feature>
<proteinExistence type="predicted"/>